<evidence type="ECO:0000313" key="4">
    <source>
        <dbReference type="Proteomes" id="UP000501780"/>
    </source>
</evidence>
<dbReference type="Gene3D" id="2.160.20.10">
    <property type="entry name" value="Single-stranded right-handed beta-helix, Pectin lyase-like"/>
    <property type="match status" value="2"/>
</dbReference>
<feature type="region of interest" description="Disordered" evidence="1">
    <location>
        <begin position="605"/>
        <end position="634"/>
    </location>
</feature>
<dbReference type="InterPro" id="IPR011050">
    <property type="entry name" value="Pectin_lyase_fold/virulence"/>
</dbReference>
<reference evidence="3 4" key="1">
    <citation type="submission" date="2020-03" db="EMBL/GenBank/DDBJ databases">
        <title>Genomic analysis of Bacteroides faecium CBA7301.</title>
        <authorList>
            <person name="Kim J."/>
            <person name="Roh S.W."/>
        </authorList>
    </citation>
    <scope>NUCLEOTIDE SEQUENCE [LARGE SCALE GENOMIC DNA]</scope>
    <source>
        <strain evidence="3 4">CBA7301</strain>
    </source>
</reference>
<protein>
    <submittedName>
        <fullName evidence="3">Right-handed parallel beta-helix repeat-containing protein</fullName>
    </submittedName>
</protein>
<sequence length="634" mass="71465">MKKTFIYLILSSFFGLFSTLFAGEIYVSPRGSDKNPGTRKAPFYTLDRAVKQAREWRRLKRPEVAGGIYIRLENGVYSRYTPLFIRPEDSGTPDSPTVICAVGDDANPVISGGIAVTGWRQGCDDSRIPEDLRRKIWTAKAPMVGNRRVETRQLWVNGNKAQRASQFPEGMMERMIDFNPKEQTITIPTSYTDNSRKLQDIIGLQDAGQLEMIVHQRWAIAILRVKSIDVKGGQSVIRFHDPESHLEFAHPWPQPIIGGKNGESGEKGNSSFCLTNALELLDEPGEWFQEYPSGTIYYYPRPEDTMETAEVIIPALETLMTVDGTLERPVKHVRFEGITFAHTSWMRPSYQGHVTLQGGFPLLDAYKLHEPGLPEKAELENQAWIARPETAIRVKGAEYIDFRHCTFRNLASTGLDYEWAVTASAVEDCHFTDIGGTALLMGAFPDGGFETHIPFVPSNERELCTNISVRNNLISNVTNEDWGCVGIGAGYVRDIDISHNEVCHLNYSGICVGWGWTSSESVMRNNRIEGNYVHHFARRLYDAGGLYTLSNQPGSVMRNNRIEHLIEAPYATNDRAFYIYLDEATDGYTMENNWCPTERFDSNRPGKNNVWKNNGPQVADSIKNSAGRIKTKNR</sequence>
<accession>A0A6H0KPZ6</accession>
<dbReference type="SUPFAM" id="SSF51126">
    <property type="entry name" value="Pectin lyase-like"/>
    <property type="match status" value="1"/>
</dbReference>
<dbReference type="InterPro" id="IPR012334">
    <property type="entry name" value="Pectin_lyas_fold"/>
</dbReference>
<dbReference type="PANTHER" id="PTHR36453">
    <property type="entry name" value="SECRETED PROTEIN-RELATED"/>
    <property type="match status" value="1"/>
</dbReference>
<evidence type="ECO:0000259" key="2">
    <source>
        <dbReference type="Pfam" id="PF21231"/>
    </source>
</evidence>
<dbReference type="Pfam" id="PF21231">
    <property type="entry name" value="GH141_M"/>
    <property type="match status" value="1"/>
</dbReference>
<dbReference type="Proteomes" id="UP000501780">
    <property type="component" value="Chromosome"/>
</dbReference>
<evidence type="ECO:0000256" key="1">
    <source>
        <dbReference type="SAM" id="MobiDB-lite"/>
    </source>
</evidence>
<dbReference type="RefSeq" id="WP_167964157.1">
    <property type="nucleotide sequence ID" value="NZ_CP050831.1"/>
</dbReference>
<dbReference type="EMBL" id="CP050831">
    <property type="protein sequence ID" value="QIU95460.1"/>
    <property type="molecule type" value="Genomic_DNA"/>
</dbReference>
<keyword evidence="4" id="KW-1185">Reference proteome</keyword>
<dbReference type="AlphaFoldDB" id="A0A6H0KPZ6"/>
<dbReference type="InterPro" id="IPR048482">
    <property type="entry name" value="GH141_ins"/>
</dbReference>
<organism evidence="3 4">
    <name type="scientific">Bacteroides faecium</name>
    <dbReference type="NCBI Taxonomy" id="2715212"/>
    <lineage>
        <taxon>Bacteria</taxon>
        <taxon>Pseudomonadati</taxon>
        <taxon>Bacteroidota</taxon>
        <taxon>Bacteroidia</taxon>
        <taxon>Bacteroidales</taxon>
        <taxon>Bacteroidaceae</taxon>
        <taxon>Bacteroides</taxon>
    </lineage>
</organism>
<feature type="domain" description="GH141-like insertion" evidence="2">
    <location>
        <begin position="135"/>
        <end position="301"/>
    </location>
</feature>
<dbReference type="PANTHER" id="PTHR36453:SF1">
    <property type="entry name" value="RIGHT HANDED BETA HELIX DOMAIN-CONTAINING PROTEIN"/>
    <property type="match status" value="1"/>
</dbReference>
<name>A0A6H0KPZ6_9BACE</name>
<dbReference type="KEGG" id="bfc:BacF7301_15460"/>
<proteinExistence type="predicted"/>
<evidence type="ECO:0000313" key="3">
    <source>
        <dbReference type="EMBL" id="QIU95460.1"/>
    </source>
</evidence>
<gene>
    <name evidence="3" type="ORF">BacF7301_15460</name>
</gene>